<evidence type="ECO:0000313" key="3">
    <source>
        <dbReference type="EMBL" id="TGD94924.1"/>
    </source>
</evidence>
<name>A0A4Z0NHJ9_9HYPH</name>
<evidence type="ECO:0000256" key="1">
    <source>
        <dbReference type="SAM" id="Coils"/>
    </source>
</evidence>
<protein>
    <submittedName>
        <fullName evidence="3">DUF4268 domain-containing protein</fullName>
    </submittedName>
</protein>
<gene>
    <name evidence="3" type="ORF">EU555_30605</name>
</gene>
<comment type="caution">
    <text evidence="3">The sequence shown here is derived from an EMBL/GenBank/DDBJ whole genome shotgun (WGS) entry which is preliminary data.</text>
</comment>
<dbReference type="InterPro" id="IPR025364">
    <property type="entry name" value="DUF4268"/>
</dbReference>
<proteinExistence type="predicted"/>
<dbReference type="RefSeq" id="WP_135419114.1">
    <property type="nucleotide sequence ID" value="NZ_SRLB01000036.1"/>
</dbReference>
<dbReference type="Pfam" id="PF14088">
    <property type="entry name" value="DUF4268"/>
    <property type="match status" value="1"/>
</dbReference>
<accession>A0A4Z0NHJ9</accession>
<keyword evidence="1" id="KW-0175">Coiled coil</keyword>
<reference evidence="3 4" key="1">
    <citation type="submission" date="2019-04" db="EMBL/GenBank/DDBJ databases">
        <authorList>
            <person name="Feng G."/>
            <person name="Zhu H."/>
        </authorList>
    </citation>
    <scope>NUCLEOTIDE SEQUENCE [LARGE SCALE GENOMIC DNA]</scope>
    <source>
        <strain evidence="3 4">6HR-1</strain>
    </source>
</reference>
<evidence type="ECO:0000313" key="4">
    <source>
        <dbReference type="Proteomes" id="UP000297535"/>
    </source>
</evidence>
<dbReference type="Proteomes" id="UP000297535">
    <property type="component" value="Unassembled WGS sequence"/>
</dbReference>
<dbReference type="AlphaFoldDB" id="A0A4Z0NHJ9"/>
<dbReference type="EMBL" id="SRLB01000036">
    <property type="protein sequence ID" value="TGD94924.1"/>
    <property type="molecule type" value="Genomic_DNA"/>
</dbReference>
<feature type="coiled-coil region" evidence="1">
    <location>
        <begin position="82"/>
        <end position="109"/>
    </location>
</feature>
<dbReference type="OrthoDB" id="570199at2"/>
<feature type="domain" description="DUF4268" evidence="2">
    <location>
        <begin position="2"/>
        <end position="99"/>
    </location>
</feature>
<keyword evidence="4" id="KW-1185">Reference proteome</keyword>
<organism evidence="3 4">
    <name type="scientific">Methylobacterium nonmethylotrophicum</name>
    <dbReference type="NCBI Taxonomy" id="1141884"/>
    <lineage>
        <taxon>Bacteria</taxon>
        <taxon>Pseudomonadati</taxon>
        <taxon>Pseudomonadota</taxon>
        <taxon>Alphaproteobacteria</taxon>
        <taxon>Hyphomicrobiales</taxon>
        <taxon>Methylobacteriaceae</taxon>
        <taxon>Methylobacterium</taxon>
    </lineage>
</organism>
<sequence length="129" mass="15059">MRGLSLNFVATQSFGRVEFYIDRQSKTINEAIYDDILLQRDLIEDNFGQALEWQRLEAKRACCIKYEIAGDVFDREQWPQLIESLSDYMSRLERALEKILKRINDKIKSGQFTSTEDNIKAGDDESLVE</sequence>
<evidence type="ECO:0000259" key="2">
    <source>
        <dbReference type="Pfam" id="PF14088"/>
    </source>
</evidence>